<dbReference type="AlphaFoldDB" id="A0A2T1AIN6"/>
<accession>A0A2T1AIN6</accession>
<dbReference type="Proteomes" id="UP000237718">
    <property type="component" value="Unassembled WGS sequence"/>
</dbReference>
<reference evidence="2 4" key="2">
    <citation type="submission" date="2023-10" db="EMBL/GenBank/DDBJ databases">
        <title>Eight complete genome sequences of bacteria isolated from laboratory stock of Giant Kelp gametophytes.</title>
        <authorList>
            <person name="Tolentino B."/>
            <person name="Nuzhdin S."/>
        </authorList>
    </citation>
    <scope>NUCLEOTIDE SEQUENCE [LARGE SCALE GENOMIC DNA]</scope>
    <source>
        <strain evidence="2 4">LC.270.F.C4</strain>
    </source>
</reference>
<dbReference type="EMBL" id="PVUF01000004">
    <property type="protein sequence ID" value="PRZ48464.1"/>
    <property type="molecule type" value="Genomic_DNA"/>
</dbReference>
<dbReference type="EMBL" id="CP136704">
    <property type="protein sequence ID" value="WOI33668.1"/>
    <property type="molecule type" value="Genomic_DNA"/>
</dbReference>
<organism evidence="1 3">
    <name type="scientific">Tritonibacter scottomollicae</name>
    <name type="common">Epibacterium scottomollicae</name>
    <dbReference type="NCBI Taxonomy" id="483013"/>
    <lineage>
        <taxon>Bacteria</taxon>
        <taxon>Pseudomonadati</taxon>
        <taxon>Pseudomonadota</taxon>
        <taxon>Alphaproteobacteria</taxon>
        <taxon>Rhodobacterales</taxon>
        <taxon>Paracoccaceae</taxon>
        <taxon>Tritonibacter</taxon>
    </lineage>
</organism>
<sequence length="57" mass="6260">MDLRSTAPLLSDDLKEIELRARRMRAEAFAAMFSAIGSALVRSIKAPALIFSRPRAA</sequence>
<gene>
    <name evidence="1" type="ORF">CLV89_104292</name>
    <name evidence="2" type="ORF">R1T40_02645</name>
</gene>
<evidence type="ECO:0000313" key="1">
    <source>
        <dbReference type="EMBL" id="PRZ48464.1"/>
    </source>
</evidence>
<dbReference type="Proteomes" id="UP001302666">
    <property type="component" value="Chromosome"/>
</dbReference>
<evidence type="ECO:0000313" key="3">
    <source>
        <dbReference type="Proteomes" id="UP000237718"/>
    </source>
</evidence>
<reference evidence="1 3" key="1">
    <citation type="submission" date="2018-03" db="EMBL/GenBank/DDBJ databases">
        <title>Genomic Encyclopedia of Archaeal and Bacterial Type Strains, Phase II (KMG-II): from individual species to whole genera.</title>
        <authorList>
            <person name="Goeker M."/>
        </authorList>
    </citation>
    <scope>NUCLEOTIDE SEQUENCE [LARGE SCALE GENOMIC DNA]</scope>
    <source>
        <strain evidence="1 3">DSM 25328</strain>
    </source>
</reference>
<evidence type="ECO:0000313" key="4">
    <source>
        <dbReference type="Proteomes" id="UP001302666"/>
    </source>
</evidence>
<proteinExistence type="predicted"/>
<dbReference type="RefSeq" id="WP_165798113.1">
    <property type="nucleotide sequence ID" value="NZ_CP136704.1"/>
</dbReference>
<name>A0A2T1AIN6_TRISK</name>
<keyword evidence="4" id="KW-1185">Reference proteome</keyword>
<protein>
    <submittedName>
        <fullName evidence="1">Uncharacterized protein</fullName>
    </submittedName>
</protein>
<dbReference type="NCBIfam" id="NF046098">
    <property type="entry name" value="RSP_7527_fam"/>
    <property type="match status" value="1"/>
</dbReference>
<evidence type="ECO:0000313" key="2">
    <source>
        <dbReference type="EMBL" id="WOI33668.1"/>
    </source>
</evidence>
<dbReference type="InterPro" id="IPR058227">
    <property type="entry name" value="RSP_7527-like"/>
</dbReference>